<evidence type="ECO:0000313" key="2">
    <source>
        <dbReference type="EMBL" id="VIO61133.1"/>
    </source>
</evidence>
<feature type="region of interest" description="Disordered" evidence="1">
    <location>
        <begin position="261"/>
        <end position="287"/>
    </location>
</feature>
<protein>
    <submittedName>
        <fullName evidence="2">Uncharacterized protein</fullName>
    </submittedName>
</protein>
<reference evidence="2" key="1">
    <citation type="submission" date="2019-04" db="EMBL/GenBank/DDBJ databases">
        <authorList>
            <person name="Melise S."/>
            <person name="Noan J."/>
            <person name="Okalmin O."/>
        </authorList>
    </citation>
    <scope>NUCLEOTIDE SEQUENCE</scope>
    <source>
        <strain evidence="2">FN9</strain>
    </source>
</reference>
<accession>A0A4E9EEG4</accession>
<sequence>MILSGCLLLCCNASRPIVLQSIEARDTHPYSTLSLLKCSDEAQTPPLDHDQVPRMKSATCLESGIYWRKLRQNLSQVFMPRARSLSSSISVHRSALLRRFCPSCPLSELSPMLCQTSPLILLSGFITTGRVSAHATTVLCPSAAIIDLCASSTSHRTGALFVPVVIKECCARFHVNHGMQECISAFISNYEVMINHCRTTSSNRTSIASVIQAQELSAQRGILALFYRVLAGETHTAAKVEGNLEAVVPVRVLGAGSIRRGATQAAPGSNNAAADNRSEEREEREEE</sequence>
<dbReference type="EMBL" id="CAAKMV010000151">
    <property type="protein sequence ID" value="VIO61133.1"/>
    <property type="molecule type" value="Genomic_DNA"/>
</dbReference>
<evidence type="ECO:0000256" key="1">
    <source>
        <dbReference type="SAM" id="MobiDB-lite"/>
    </source>
</evidence>
<gene>
    <name evidence="2" type="ORF">FUG_LOCUS428789</name>
</gene>
<proteinExistence type="predicted"/>
<organism evidence="2">
    <name type="scientific">Gibberella zeae</name>
    <name type="common">Wheat head blight fungus</name>
    <name type="synonym">Fusarium graminearum</name>
    <dbReference type="NCBI Taxonomy" id="5518"/>
    <lineage>
        <taxon>Eukaryota</taxon>
        <taxon>Fungi</taxon>
        <taxon>Dikarya</taxon>
        <taxon>Ascomycota</taxon>
        <taxon>Pezizomycotina</taxon>
        <taxon>Sordariomycetes</taxon>
        <taxon>Hypocreomycetidae</taxon>
        <taxon>Hypocreales</taxon>
        <taxon>Nectriaceae</taxon>
        <taxon>Fusarium</taxon>
    </lineage>
</organism>
<name>A0A4E9EEG4_GIBZA</name>
<dbReference type="AlphaFoldDB" id="A0A4E9EEG4"/>